<protein>
    <submittedName>
        <fullName evidence="1">Uncharacterized protein</fullName>
    </submittedName>
</protein>
<dbReference type="EMBL" id="BK032511">
    <property type="protein sequence ID" value="DAF44422.1"/>
    <property type="molecule type" value="Genomic_DNA"/>
</dbReference>
<reference evidence="1" key="1">
    <citation type="journal article" date="2021" name="Proc. Natl. Acad. Sci. U.S.A.">
        <title>A Catalog of Tens of Thousands of Viruses from Human Metagenomes Reveals Hidden Associations with Chronic Diseases.</title>
        <authorList>
            <person name="Tisza M.J."/>
            <person name="Buck C.B."/>
        </authorList>
    </citation>
    <scope>NUCLEOTIDE SEQUENCE</scope>
    <source>
        <strain evidence="1">Ct8Lf7</strain>
    </source>
</reference>
<sequence length="35" mass="4344">MQFGTFKWIFIRSNCYILENKISRHCISCFIYFFS</sequence>
<name>A0A8S5S0B1_9CAUD</name>
<evidence type="ECO:0000313" key="1">
    <source>
        <dbReference type="EMBL" id="DAF44422.1"/>
    </source>
</evidence>
<accession>A0A8S5S0B1</accession>
<organism evidence="1">
    <name type="scientific">Podoviridae sp. ct8Lf7</name>
    <dbReference type="NCBI Taxonomy" id="2827723"/>
    <lineage>
        <taxon>Viruses</taxon>
        <taxon>Duplodnaviria</taxon>
        <taxon>Heunggongvirae</taxon>
        <taxon>Uroviricota</taxon>
        <taxon>Caudoviricetes</taxon>
    </lineage>
</organism>
<proteinExistence type="predicted"/>